<dbReference type="GO" id="GO:0005886">
    <property type="term" value="C:plasma membrane"/>
    <property type="evidence" value="ECO:0007669"/>
    <property type="project" value="TreeGrafter"/>
</dbReference>
<dbReference type="PANTHER" id="PTHR30441:SF9">
    <property type="entry name" value="ASMA FAMILY PROTEIN YHJG"/>
    <property type="match status" value="1"/>
</dbReference>
<dbReference type="EMBL" id="FQUJ01000003">
    <property type="protein sequence ID" value="SHE62345.1"/>
    <property type="molecule type" value="Genomic_DNA"/>
</dbReference>
<dbReference type="RefSeq" id="WP_139249048.1">
    <property type="nucleotide sequence ID" value="NZ_FQUJ01000003.1"/>
</dbReference>
<accession>A0A1M4V071</accession>
<dbReference type="Proteomes" id="UP000184346">
    <property type="component" value="Unassembled WGS sequence"/>
</dbReference>
<keyword evidence="4" id="KW-1185">Reference proteome</keyword>
<protein>
    <submittedName>
        <fullName evidence="3">Uncharacterized protein involved in outer membrane biogenesis</fullName>
    </submittedName>
</protein>
<feature type="domain" description="AsmA" evidence="2">
    <location>
        <begin position="499"/>
        <end position="759"/>
    </location>
</feature>
<dbReference type="PANTHER" id="PTHR30441">
    <property type="entry name" value="DUF748 DOMAIN-CONTAINING PROTEIN"/>
    <property type="match status" value="1"/>
</dbReference>
<dbReference type="Pfam" id="PF05170">
    <property type="entry name" value="AsmA"/>
    <property type="match status" value="2"/>
</dbReference>
<evidence type="ECO:0000256" key="1">
    <source>
        <dbReference type="SAM" id="MobiDB-lite"/>
    </source>
</evidence>
<dbReference type="OrthoDB" id="5749006at2"/>
<feature type="region of interest" description="Disordered" evidence="1">
    <location>
        <begin position="549"/>
        <end position="569"/>
    </location>
</feature>
<gene>
    <name evidence="3" type="ORF">SAMN02745148_00813</name>
</gene>
<dbReference type="STRING" id="1121942.SAMN02745148_00813"/>
<name>A0A1M4V071_9GAMM</name>
<evidence type="ECO:0000313" key="4">
    <source>
        <dbReference type="Proteomes" id="UP000184346"/>
    </source>
</evidence>
<sequence>MRKVARWGLWVALGLGAVLAGALLLVESPWVREWLEGQAAKRLNGRDVEIGALEIVWGWPLTVRLEELTIANPDWVAHSRMLDLDALTITLDLSALVQGSVPLERLHLQRPELHLARRRDGATSWTGLFEDEKEGAGGGAPIDPEMISIDRGRLTYRDAALGLDLAADFRTRKPDQGPPRLLLDGQGAYQDGSAVSGSVSVTLEKRPRLHVQLAADRLELEPWGVGEPGSARGQRAAEQAVEQKVEKLAWERRWAERLAPLAKIDARIEMTVDRLSYADTRFSDVSLRGDLERGRLTLERLHTALGAGEMTARGWLEVGSDTLDGAIDARMGQLDLGQALAPLGFSELGTLDGQLHARLEQGALALDDTSLAYRAPESDLLLRVNAESTAVGETSEAGVRLRGSGSRRGEPFEYDLKVGPLLTLNDPDKAYPVQGWATSRQSRLEVEGSLEQPLKIARVQGKFRLSGPNPARLNRLTGLNLPALPPYDVQGELRVKDELVRLLDLGGRFGNSDVGGDVRLRLGERNKLWATLNSRRLDLDDLAPLLGVAPDTESGETASARQQRRAVEQARRPGIFPDAQWNLDGLRRMDAEVHYRAANVSAKDIPMSEFELDLSLEAGVLTLEPLQAGIGGGRLRAQVRMDARDEPLDGRLELSLRRINLKPVLRKVELSDIARDTAGTVGGRGRVRFRGNSLDEAMAGLDGTLALAMSGGRLDMLVVEALGLDLAEALTAALVDSDEVVMRCAFTRLDATNGMARVEQFFIDTADTNLTGGGSIDLGDERLDLVFEAHPKDPSLLASDSPVTLQGRLDAPRVEVVSRELVARGVLSVLGAVLAPPLAILPWIEPGTGENVGPGCRQVLREFREGKGRE</sequence>
<organism evidence="3 4">
    <name type="scientific">Modicisalibacter ilicicola DSM 19980</name>
    <dbReference type="NCBI Taxonomy" id="1121942"/>
    <lineage>
        <taxon>Bacteria</taxon>
        <taxon>Pseudomonadati</taxon>
        <taxon>Pseudomonadota</taxon>
        <taxon>Gammaproteobacteria</taxon>
        <taxon>Oceanospirillales</taxon>
        <taxon>Halomonadaceae</taxon>
        <taxon>Modicisalibacter</taxon>
    </lineage>
</organism>
<dbReference type="GO" id="GO:0090313">
    <property type="term" value="P:regulation of protein targeting to membrane"/>
    <property type="evidence" value="ECO:0007669"/>
    <property type="project" value="TreeGrafter"/>
</dbReference>
<feature type="domain" description="AsmA" evidence="2">
    <location>
        <begin position="60"/>
        <end position="162"/>
    </location>
</feature>
<dbReference type="InterPro" id="IPR052894">
    <property type="entry name" value="AsmA-related"/>
</dbReference>
<proteinExistence type="predicted"/>
<evidence type="ECO:0000313" key="3">
    <source>
        <dbReference type="EMBL" id="SHE62345.1"/>
    </source>
</evidence>
<evidence type="ECO:0000259" key="2">
    <source>
        <dbReference type="Pfam" id="PF05170"/>
    </source>
</evidence>
<dbReference type="InterPro" id="IPR007844">
    <property type="entry name" value="AsmA"/>
</dbReference>
<reference evidence="3 4" key="1">
    <citation type="submission" date="2016-11" db="EMBL/GenBank/DDBJ databases">
        <authorList>
            <person name="Jaros S."/>
            <person name="Januszkiewicz K."/>
            <person name="Wedrychowicz H."/>
        </authorList>
    </citation>
    <scope>NUCLEOTIDE SEQUENCE [LARGE SCALE GENOMIC DNA]</scope>
    <source>
        <strain evidence="3 4">DSM 19980</strain>
    </source>
</reference>
<dbReference type="AlphaFoldDB" id="A0A1M4V071"/>